<organism evidence="1 2">
    <name type="scientific">Novosphingobium kunmingense</name>
    <dbReference type="NCBI Taxonomy" id="1211806"/>
    <lineage>
        <taxon>Bacteria</taxon>
        <taxon>Pseudomonadati</taxon>
        <taxon>Pseudomonadota</taxon>
        <taxon>Alphaproteobacteria</taxon>
        <taxon>Sphingomonadales</taxon>
        <taxon>Sphingomonadaceae</taxon>
        <taxon>Novosphingobium</taxon>
    </lineage>
</organism>
<dbReference type="Proteomes" id="UP000232587">
    <property type="component" value="Unassembled WGS sequence"/>
</dbReference>
<comment type="caution">
    <text evidence="1">The sequence shown here is derived from an EMBL/GenBank/DDBJ whole genome shotgun (WGS) entry which is preliminary data.</text>
</comment>
<protein>
    <recommendedName>
        <fullName evidence="3">Globin</fullName>
    </recommendedName>
</protein>
<evidence type="ECO:0000313" key="1">
    <source>
        <dbReference type="EMBL" id="PKB25235.1"/>
    </source>
</evidence>
<dbReference type="AlphaFoldDB" id="A0A2N0I238"/>
<proteinExistence type="predicted"/>
<dbReference type="InterPro" id="IPR012292">
    <property type="entry name" value="Globin/Proto"/>
</dbReference>
<keyword evidence="2" id="KW-1185">Reference proteome</keyword>
<evidence type="ECO:0000313" key="2">
    <source>
        <dbReference type="Proteomes" id="UP000232587"/>
    </source>
</evidence>
<dbReference type="OrthoDB" id="7508949at2"/>
<gene>
    <name evidence="1" type="ORF">B0I00_0428</name>
</gene>
<dbReference type="GO" id="GO:0020037">
    <property type="term" value="F:heme binding"/>
    <property type="evidence" value="ECO:0007669"/>
    <property type="project" value="InterPro"/>
</dbReference>
<accession>A0A2N0I238</accession>
<sequence>MADPRSALIQARLERYVAERGDPAAAVLDRFFARYPEARANFARHSPGNPEKLETEMVGNTLYYVMTWFDSPVEARIYFDTSVPQHRVALDVPPDWYRAFIEVTLDEIEAAVPAEGAAEAAAWAEVREALVGLVERNRFV</sequence>
<dbReference type="EMBL" id="PHUF01000002">
    <property type="protein sequence ID" value="PKB25235.1"/>
    <property type="molecule type" value="Genomic_DNA"/>
</dbReference>
<dbReference type="InterPro" id="IPR009050">
    <property type="entry name" value="Globin-like_sf"/>
</dbReference>
<evidence type="ECO:0008006" key="3">
    <source>
        <dbReference type="Google" id="ProtNLM"/>
    </source>
</evidence>
<dbReference type="SUPFAM" id="SSF46458">
    <property type="entry name" value="Globin-like"/>
    <property type="match status" value="1"/>
</dbReference>
<dbReference type="RefSeq" id="WP_100865692.1">
    <property type="nucleotide sequence ID" value="NZ_PHUF01000002.1"/>
</dbReference>
<name>A0A2N0I238_9SPHN</name>
<dbReference type="Gene3D" id="1.10.490.10">
    <property type="entry name" value="Globins"/>
    <property type="match status" value="1"/>
</dbReference>
<dbReference type="GO" id="GO:0019825">
    <property type="term" value="F:oxygen binding"/>
    <property type="evidence" value="ECO:0007669"/>
    <property type="project" value="InterPro"/>
</dbReference>
<reference evidence="1 2" key="1">
    <citation type="submission" date="2017-11" db="EMBL/GenBank/DDBJ databases">
        <title>Genomic Encyclopedia of Type Strains, Phase III (KMG-III): the genomes of soil and plant-associated and newly described type strains.</title>
        <authorList>
            <person name="Whitman W."/>
        </authorList>
    </citation>
    <scope>NUCLEOTIDE SEQUENCE [LARGE SCALE GENOMIC DNA]</scope>
    <source>
        <strain evidence="1 2">CGMCC 1.12274</strain>
    </source>
</reference>